<gene>
    <name evidence="3" type="ORF">DS835_06175</name>
</gene>
<evidence type="ECO:0000256" key="1">
    <source>
        <dbReference type="PROSITE-ProRule" id="PRU00703"/>
    </source>
</evidence>
<accession>A0A396SWY0</accession>
<keyword evidence="1" id="KW-0129">CBS domain</keyword>
<dbReference type="InterPro" id="IPR000644">
    <property type="entry name" value="CBS_dom"/>
</dbReference>
<dbReference type="RefSeq" id="WP_118898115.1">
    <property type="nucleotide sequence ID" value="NZ_QOCV01000008.1"/>
</dbReference>
<dbReference type="NCBIfam" id="NF038387">
    <property type="entry name" value="CBS_CbpA"/>
    <property type="match status" value="1"/>
</dbReference>
<dbReference type="SUPFAM" id="SSF54631">
    <property type="entry name" value="CBS-domain pair"/>
    <property type="match status" value="1"/>
</dbReference>
<protein>
    <recommendedName>
        <fullName evidence="2">CBS domain-containing protein</fullName>
    </recommendedName>
</protein>
<dbReference type="Gene3D" id="3.10.580.10">
    <property type="entry name" value="CBS-domain"/>
    <property type="match status" value="1"/>
</dbReference>
<dbReference type="CDD" id="cd02205">
    <property type="entry name" value="CBS_pair_SF"/>
    <property type="match status" value="1"/>
</dbReference>
<organism evidence="3 4">
    <name type="scientific">Lactobacillus bombicola</name>
    <dbReference type="NCBI Taxonomy" id="1505723"/>
    <lineage>
        <taxon>Bacteria</taxon>
        <taxon>Bacillati</taxon>
        <taxon>Bacillota</taxon>
        <taxon>Bacilli</taxon>
        <taxon>Lactobacillales</taxon>
        <taxon>Lactobacillaceae</taxon>
        <taxon>Lactobacillus</taxon>
    </lineage>
</organism>
<evidence type="ECO:0000313" key="4">
    <source>
        <dbReference type="Proteomes" id="UP000265862"/>
    </source>
</evidence>
<dbReference type="InterPro" id="IPR017036">
    <property type="entry name" value="Lmo0553-like"/>
</dbReference>
<proteinExistence type="predicted"/>
<dbReference type="PROSITE" id="PS51371">
    <property type="entry name" value="CBS"/>
    <property type="match status" value="1"/>
</dbReference>
<dbReference type="Proteomes" id="UP000265862">
    <property type="component" value="Unassembled WGS sequence"/>
</dbReference>
<feature type="domain" description="CBS" evidence="2">
    <location>
        <begin position="8"/>
        <end position="66"/>
    </location>
</feature>
<evidence type="ECO:0000313" key="3">
    <source>
        <dbReference type="EMBL" id="RHW54089.1"/>
    </source>
</evidence>
<dbReference type="PIRSF" id="PIRSF035040">
    <property type="entry name" value="UCP035040_CBS_Lmo0553"/>
    <property type="match status" value="1"/>
</dbReference>
<dbReference type="AlphaFoldDB" id="A0A396SWY0"/>
<evidence type="ECO:0000259" key="2">
    <source>
        <dbReference type="PROSITE" id="PS51371"/>
    </source>
</evidence>
<sequence>MLIKSLVIKKDYLTTVNEHATLAEALETLEDSGYRCVPILDDTGTIFRGNIYKMHIYRHKSQGKDMDLPVTHLLKNATKTIKVNSPFFKVFFTIKDLPYISVLDESGKFYGILTHSRLLDMLSDAWNLKTGSYVLTVLTDNSNGNLVKMAKIINKYSNIAGTMSLDASTAQQSHNFVRRILFTLPAGVSEETLKTIVGKLEHKGYVVAEIEDLQAGMTIMSDENPGVYLNKPINDD</sequence>
<dbReference type="Pfam" id="PF00571">
    <property type="entry name" value="CBS"/>
    <property type="match status" value="1"/>
</dbReference>
<reference evidence="3 4" key="1">
    <citation type="submission" date="2018-07" db="EMBL/GenBank/DDBJ databases">
        <title>Genome sequences of six Lactobacillus spp. isolated from bumble bee guts.</title>
        <authorList>
            <person name="Motta E.V.S."/>
            <person name="Moran N.A."/>
        </authorList>
    </citation>
    <scope>NUCLEOTIDE SEQUENCE [LARGE SCALE GENOMIC DNA]</scope>
    <source>
        <strain evidence="3 4">OCC3</strain>
    </source>
</reference>
<name>A0A396SWY0_9LACO</name>
<dbReference type="EMBL" id="QOCV01000008">
    <property type="protein sequence ID" value="RHW54089.1"/>
    <property type="molecule type" value="Genomic_DNA"/>
</dbReference>
<comment type="caution">
    <text evidence="3">The sequence shown here is derived from an EMBL/GenBank/DDBJ whole genome shotgun (WGS) entry which is preliminary data.</text>
</comment>
<dbReference type="InterPro" id="IPR046342">
    <property type="entry name" value="CBS_dom_sf"/>
</dbReference>